<name>A0A7Y0AIE8_9BACT</name>
<evidence type="ECO:0000313" key="1">
    <source>
        <dbReference type="EMBL" id="NML67923.1"/>
    </source>
</evidence>
<sequence length="240" mass="28260">MPSTFKNLLLCFATLLYGLSACSKGDERPPVTKLQSEQAERDFILKQVYSGQYCFGTRFYWRDSLRNVHDICQVRSQRWDSVNHVHVELHGWPGRHYCDKNRFIVLRQGSKKWFVPFCDETRLGEKTNTDTTFFQTDLVVTRPLNAALNGLVLRDRSLFLTTFLDALLPHRRLTHANYKTLLDAKTRAYLQPLLASPKRYFYRMVPSGLNENVIWEFDDTQVDGLHVRLIRPMWYKCFEL</sequence>
<comment type="caution">
    <text evidence="1">The sequence shown here is derived from an EMBL/GenBank/DDBJ whole genome shotgun (WGS) entry which is preliminary data.</text>
</comment>
<dbReference type="AlphaFoldDB" id="A0A7Y0AIE8"/>
<dbReference type="EMBL" id="JABBGH010000004">
    <property type="protein sequence ID" value="NML67923.1"/>
    <property type="molecule type" value="Genomic_DNA"/>
</dbReference>
<evidence type="ECO:0000313" key="2">
    <source>
        <dbReference type="Proteomes" id="UP000559626"/>
    </source>
</evidence>
<evidence type="ECO:0008006" key="3">
    <source>
        <dbReference type="Google" id="ProtNLM"/>
    </source>
</evidence>
<dbReference type="Proteomes" id="UP000559626">
    <property type="component" value="Unassembled WGS sequence"/>
</dbReference>
<protein>
    <recommendedName>
        <fullName evidence="3">Lipoprotein</fullName>
    </recommendedName>
</protein>
<accession>A0A7Y0AIE8</accession>
<reference evidence="1 2" key="1">
    <citation type="submission" date="2020-04" db="EMBL/GenBank/DDBJ databases">
        <title>Hymenobacter polaris sp. nov., isolated from Arctic soil.</title>
        <authorList>
            <person name="Dahal R.H."/>
        </authorList>
    </citation>
    <scope>NUCLEOTIDE SEQUENCE [LARGE SCALE GENOMIC DNA]</scope>
    <source>
        <strain evidence="1 2">RP-2-7</strain>
    </source>
</reference>
<gene>
    <name evidence="1" type="ORF">HHL22_22205</name>
</gene>
<dbReference type="RefSeq" id="WP_169533629.1">
    <property type="nucleotide sequence ID" value="NZ_JABBGH010000004.1"/>
</dbReference>
<organism evidence="1 2">
    <name type="scientific">Hymenobacter polaris</name>
    <dbReference type="NCBI Taxonomy" id="2682546"/>
    <lineage>
        <taxon>Bacteria</taxon>
        <taxon>Pseudomonadati</taxon>
        <taxon>Bacteroidota</taxon>
        <taxon>Cytophagia</taxon>
        <taxon>Cytophagales</taxon>
        <taxon>Hymenobacteraceae</taxon>
        <taxon>Hymenobacter</taxon>
    </lineage>
</organism>
<proteinExistence type="predicted"/>
<dbReference type="PROSITE" id="PS51257">
    <property type="entry name" value="PROKAR_LIPOPROTEIN"/>
    <property type="match status" value="1"/>
</dbReference>
<keyword evidence="2" id="KW-1185">Reference proteome</keyword>